<organism evidence="2 3">
    <name type="scientific">Polyplax serrata</name>
    <name type="common">Common mouse louse</name>
    <dbReference type="NCBI Taxonomy" id="468196"/>
    <lineage>
        <taxon>Eukaryota</taxon>
        <taxon>Metazoa</taxon>
        <taxon>Ecdysozoa</taxon>
        <taxon>Arthropoda</taxon>
        <taxon>Hexapoda</taxon>
        <taxon>Insecta</taxon>
        <taxon>Pterygota</taxon>
        <taxon>Neoptera</taxon>
        <taxon>Paraneoptera</taxon>
        <taxon>Psocodea</taxon>
        <taxon>Troctomorpha</taxon>
        <taxon>Phthiraptera</taxon>
        <taxon>Anoplura</taxon>
        <taxon>Polyplacidae</taxon>
        <taxon>Polyplax</taxon>
    </lineage>
</organism>
<feature type="region of interest" description="Disordered" evidence="1">
    <location>
        <begin position="1"/>
        <end position="53"/>
    </location>
</feature>
<evidence type="ECO:0000256" key="1">
    <source>
        <dbReference type="SAM" id="MobiDB-lite"/>
    </source>
</evidence>
<feature type="region of interest" description="Disordered" evidence="1">
    <location>
        <begin position="120"/>
        <end position="147"/>
    </location>
</feature>
<proteinExistence type="predicted"/>
<gene>
    <name evidence="2" type="ORF">RUM43_012888</name>
</gene>
<name>A0AAN8PIS5_POLSC</name>
<dbReference type="Proteomes" id="UP001372834">
    <property type="component" value="Unassembled WGS sequence"/>
</dbReference>
<sequence>MDEKNKSECSYTKEQTISSTESMKANCGQSGSSNDVENLSFDNGSDDQSYEKLPKCQTEGFIASTEGLHMKNPISELKRHFFSSKNIGDVNTDEKKRSLMKKGLNNAEMSSGVTDKMLTMQRDDGYGSSNSSPHSAVETEELRECVK</sequence>
<evidence type="ECO:0000313" key="3">
    <source>
        <dbReference type="Proteomes" id="UP001372834"/>
    </source>
</evidence>
<evidence type="ECO:0000313" key="2">
    <source>
        <dbReference type="EMBL" id="KAK6633144.1"/>
    </source>
</evidence>
<feature type="compositionally biased region" description="Polar residues" evidence="1">
    <location>
        <begin position="8"/>
        <end position="47"/>
    </location>
</feature>
<accession>A0AAN8PIS5</accession>
<comment type="caution">
    <text evidence="2">The sequence shown here is derived from an EMBL/GenBank/DDBJ whole genome shotgun (WGS) entry which is preliminary data.</text>
</comment>
<dbReference type="EMBL" id="JAWJWE010000006">
    <property type="protein sequence ID" value="KAK6633144.1"/>
    <property type="molecule type" value="Genomic_DNA"/>
</dbReference>
<protein>
    <submittedName>
        <fullName evidence="2">Uncharacterized protein</fullName>
    </submittedName>
</protein>
<reference evidence="2 3" key="1">
    <citation type="submission" date="2023-10" db="EMBL/GenBank/DDBJ databases">
        <title>Genomes of two closely related lineages of the louse Polyplax serrata with different host specificities.</title>
        <authorList>
            <person name="Martinu J."/>
            <person name="Tarabai H."/>
            <person name="Stefka J."/>
            <person name="Hypsa V."/>
        </authorList>
    </citation>
    <scope>NUCLEOTIDE SEQUENCE [LARGE SCALE GENOMIC DNA]</scope>
    <source>
        <strain evidence="2">HR10_N</strain>
    </source>
</reference>
<dbReference type="AlphaFoldDB" id="A0AAN8PIS5"/>